<feature type="domain" description="N-acetyltransferase" evidence="3">
    <location>
        <begin position="3"/>
        <end position="156"/>
    </location>
</feature>
<sequence>MSPEFRPGRSDEAPGRELLAELNALLDAQYPGRAARPGSVTTPDEMAPPRGAFLVGYLDGRAVAIGGVRPLGPAGTDVAEIKRLYVVPDARSRGVGRALLAALEDAARELGYARVRLDAGAEQRHSRALFADVGYRAIPPYNANHIAVFFGEKDLAAP</sequence>
<comment type="caution">
    <text evidence="4">The sequence shown here is derived from an EMBL/GenBank/DDBJ whole genome shotgun (WGS) entry which is preliminary data.</text>
</comment>
<dbReference type="EMBL" id="JAQZAO010000001">
    <property type="protein sequence ID" value="MDD7964063.1"/>
    <property type="molecule type" value="Genomic_DNA"/>
</dbReference>
<proteinExistence type="predicted"/>
<dbReference type="RefSeq" id="WP_274198614.1">
    <property type="nucleotide sequence ID" value="NZ_JAQZAO010000001.1"/>
</dbReference>
<dbReference type="InterPro" id="IPR050832">
    <property type="entry name" value="Bact_Acetyltransf"/>
</dbReference>
<dbReference type="PANTHER" id="PTHR43877:SF2">
    <property type="entry name" value="AMINOALKYLPHOSPHONATE N-ACETYLTRANSFERASE-RELATED"/>
    <property type="match status" value="1"/>
</dbReference>
<dbReference type="InterPro" id="IPR016181">
    <property type="entry name" value="Acyl_CoA_acyltransferase"/>
</dbReference>
<organism evidence="4 5">
    <name type="scientific">Actinomycetospora lemnae</name>
    <dbReference type="NCBI Taxonomy" id="3019891"/>
    <lineage>
        <taxon>Bacteria</taxon>
        <taxon>Bacillati</taxon>
        <taxon>Actinomycetota</taxon>
        <taxon>Actinomycetes</taxon>
        <taxon>Pseudonocardiales</taxon>
        <taxon>Pseudonocardiaceae</taxon>
        <taxon>Actinomycetospora</taxon>
    </lineage>
</organism>
<dbReference type="Gene3D" id="3.40.630.30">
    <property type="match status" value="1"/>
</dbReference>
<keyword evidence="5" id="KW-1185">Reference proteome</keyword>
<evidence type="ECO:0000256" key="1">
    <source>
        <dbReference type="ARBA" id="ARBA00022679"/>
    </source>
</evidence>
<dbReference type="Pfam" id="PF00583">
    <property type="entry name" value="Acetyltransf_1"/>
    <property type="match status" value="1"/>
</dbReference>
<evidence type="ECO:0000313" key="5">
    <source>
        <dbReference type="Proteomes" id="UP001300763"/>
    </source>
</evidence>
<dbReference type="PROSITE" id="PS51186">
    <property type="entry name" value="GNAT"/>
    <property type="match status" value="1"/>
</dbReference>
<gene>
    <name evidence="4" type="ORF">PGB27_01760</name>
</gene>
<reference evidence="4 5" key="1">
    <citation type="submission" date="2023-02" db="EMBL/GenBank/DDBJ databases">
        <title>Genome sequencing required for Actinomycetospora new species description.</title>
        <authorList>
            <person name="Saimee Y."/>
            <person name="Duangmal K."/>
        </authorList>
    </citation>
    <scope>NUCLEOTIDE SEQUENCE [LARGE SCALE GENOMIC DNA]</scope>
    <source>
        <strain evidence="4 5">DW7H6</strain>
    </source>
</reference>
<dbReference type="CDD" id="cd04301">
    <property type="entry name" value="NAT_SF"/>
    <property type="match status" value="1"/>
</dbReference>
<keyword evidence="2" id="KW-0012">Acyltransferase</keyword>
<evidence type="ECO:0000259" key="3">
    <source>
        <dbReference type="PROSITE" id="PS51186"/>
    </source>
</evidence>
<keyword evidence="1" id="KW-0808">Transferase</keyword>
<dbReference type="PANTHER" id="PTHR43877">
    <property type="entry name" value="AMINOALKYLPHOSPHONATE N-ACETYLTRANSFERASE-RELATED-RELATED"/>
    <property type="match status" value="1"/>
</dbReference>
<protein>
    <submittedName>
        <fullName evidence="4">GNAT family N-acetyltransferase</fullName>
    </submittedName>
</protein>
<dbReference type="SUPFAM" id="SSF55729">
    <property type="entry name" value="Acyl-CoA N-acyltransferases (Nat)"/>
    <property type="match status" value="1"/>
</dbReference>
<evidence type="ECO:0000256" key="2">
    <source>
        <dbReference type="ARBA" id="ARBA00023315"/>
    </source>
</evidence>
<accession>A0ABT5SMJ7</accession>
<name>A0ABT5SMJ7_9PSEU</name>
<dbReference type="InterPro" id="IPR000182">
    <property type="entry name" value="GNAT_dom"/>
</dbReference>
<dbReference type="Proteomes" id="UP001300763">
    <property type="component" value="Unassembled WGS sequence"/>
</dbReference>
<evidence type="ECO:0000313" key="4">
    <source>
        <dbReference type="EMBL" id="MDD7964063.1"/>
    </source>
</evidence>